<evidence type="ECO:0000313" key="2">
    <source>
        <dbReference type="Proteomes" id="UP000192284"/>
    </source>
</evidence>
<dbReference type="Pfam" id="PF01469">
    <property type="entry name" value="Pentapeptide_2"/>
    <property type="match status" value="2"/>
</dbReference>
<dbReference type="Proteomes" id="UP000192284">
    <property type="component" value="Unassembled WGS sequence"/>
</dbReference>
<feature type="non-terminal residue" evidence="1">
    <location>
        <position position="373"/>
    </location>
</feature>
<dbReference type="GO" id="GO:0052572">
    <property type="term" value="P:response to host immune response"/>
    <property type="evidence" value="ECO:0007669"/>
    <property type="project" value="TreeGrafter"/>
</dbReference>
<dbReference type="PANTHER" id="PTHR46766:SF1">
    <property type="entry name" value="GLUTAMINE-RICH PROTEIN 2"/>
    <property type="match status" value="1"/>
</dbReference>
<dbReference type="EMBL" id="MVHE01000201">
    <property type="protein sequence ID" value="ORA07482.1"/>
    <property type="molecule type" value="Genomic_DNA"/>
</dbReference>
<dbReference type="PANTHER" id="PTHR46766">
    <property type="entry name" value="GLUTAMINE-RICH PROTEIN 2"/>
    <property type="match status" value="1"/>
</dbReference>
<dbReference type="InterPro" id="IPR002989">
    <property type="entry name" value="Mycobac_pentapep"/>
</dbReference>
<protein>
    <recommendedName>
        <fullName evidence="3">PPE family protein</fullName>
    </recommendedName>
</protein>
<proteinExistence type="predicted"/>
<name>A0A1W9Z557_MYCAN</name>
<reference evidence="1 2" key="1">
    <citation type="submission" date="2017-02" db="EMBL/GenBank/DDBJ databases">
        <title>The new phylogeny of genus Mycobacterium.</title>
        <authorList>
            <person name="Tortoli E."/>
            <person name="Trovato A."/>
            <person name="Cirillo D.M."/>
        </authorList>
    </citation>
    <scope>NUCLEOTIDE SEQUENCE [LARGE SCALE GENOMIC DNA]</scope>
    <source>
        <strain evidence="1 2">DSM 45057</strain>
    </source>
</reference>
<evidence type="ECO:0000313" key="1">
    <source>
        <dbReference type="EMBL" id="ORA07482.1"/>
    </source>
</evidence>
<keyword evidence="2" id="KW-1185">Reference proteome</keyword>
<sequence>MGFFNSGTGNFGIGNSGEFNTGIANSGMANSGVFNSGVLNTGWANAGSYNSGGFNAGSLNTGSFNPGHTNTGSYNTGDLNTGYANTGDLNTGAFNSGDANNGLFWRGQGQGLMQADYTLNIPPIPLTLGASGILKLPITGNITGLSVNPFTIHGDTTTGIPLNVTFTLLGHTGGTSVFVGIPKTDLGFTVNVPQLPVSILVDVNDSISSITTPRIRINTFDFHDFVVGGDTTSLVANVGGTVGGVSVPVFHFPAAPGFGNTTDAPSSGFFNSGEGSASGFGNIGKTVSGFWNNGSLASGYKNVGGLLSGLTNMGESLSGAGNTNVLGLVTSGVGNAGENLSGLFFSGAGVSVFNAGLADVGTGNVGLGNVGSW</sequence>
<organism evidence="1 2">
    <name type="scientific">Mycobacterium angelicum</name>
    <dbReference type="NCBI Taxonomy" id="470074"/>
    <lineage>
        <taxon>Bacteria</taxon>
        <taxon>Bacillati</taxon>
        <taxon>Actinomycetota</taxon>
        <taxon>Actinomycetes</taxon>
        <taxon>Mycobacteriales</taxon>
        <taxon>Mycobacteriaceae</taxon>
        <taxon>Mycobacterium</taxon>
    </lineage>
</organism>
<dbReference type="AlphaFoldDB" id="A0A1W9Z557"/>
<gene>
    <name evidence="1" type="ORF">BST12_28985</name>
</gene>
<evidence type="ECO:0008006" key="3">
    <source>
        <dbReference type="Google" id="ProtNLM"/>
    </source>
</evidence>
<accession>A0A1W9Z557</accession>
<comment type="caution">
    <text evidence="1">The sequence shown here is derived from an EMBL/GenBank/DDBJ whole genome shotgun (WGS) entry which is preliminary data.</text>
</comment>